<dbReference type="AlphaFoldDB" id="A0A921AXD1"/>
<reference evidence="4" key="1">
    <citation type="journal article" date="2021" name="PeerJ">
        <title>Extensive microbial diversity within the chicken gut microbiome revealed by metagenomics and culture.</title>
        <authorList>
            <person name="Gilroy R."/>
            <person name="Ravi A."/>
            <person name="Getino M."/>
            <person name="Pursley I."/>
            <person name="Horton D.L."/>
            <person name="Alikhan N.F."/>
            <person name="Baker D."/>
            <person name="Gharbi K."/>
            <person name="Hall N."/>
            <person name="Watson M."/>
            <person name="Adriaenssens E.M."/>
            <person name="Foster-Nyarko E."/>
            <person name="Jarju S."/>
            <person name="Secka A."/>
            <person name="Antonio M."/>
            <person name="Oren A."/>
            <person name="Chaudhuri R.R."/>
            <person name="La Ragione R."/>
            <person name="Hildebrand F."/>
            <person name="Pallen M.J."/>
        </authorList>
    </citation>
    <scope>NUCLEOTIDE SEQUENCE</scope>
    <source>
        <strain evidence="4">ChiGjej2B2-19336</strain>
    </source>
</reference>
<dbReference type="EMBL" id="DYZA01000167">
    <property type="protein sequence ID" value="HJD97615.1"/>
    <property type="molecule type" value="Genomic_DNA"/>
</dbReference>
<dbReference type="PANTHER" id="PTHR34039:SF1">
    <property type="entry name" value="UPF0102 PROTEIN YRAN"/>
    <property type="match status" value="1"/>
</dbReference>
<comment type="caution">
    <text evidence="4">The sequence shown here is derived from an EMBL/GenBank/DDBJ whole genome shotgun (WGS) entry which is preliminary data.</text>
</comment>
<evidence type="ECO:0000256" key="3">
    <source>
        <dbReference type="SAM" id="MobiDB-lite"/>
    </source>
</evidence>
<gene>
    <name evidence="4" type="ORF">K8W16_08225</name>
</gene>
<feature type="region of interest" description="Disordered" evidence="3">
    <location>
        <begin position="1"/>
        <end position="22"/>
    </location>
</feature>
<dbReference type="RefSeq" id="WP_304122664.1">
    <property type="nucleotide sequence ID" value="NZ_DYZA01000167.1"/>
</dbReference>
<comment type="similarity">
    <text evidence="1 2">Belongs to the UPF0102 family.</text>
</comment>
<dbReference type="PANTHER" id="PTHR34039">
    <property type="entry name" value="UPF0102 PROTEIN YRAN"/>
    <property type="match status" value="1"/>
</dbReference>
<evidence type="ECO:0000313" key="4">
    <source>
        <dbReference type="EMBL" id="HJD97615.1"/>
    </source>
</evidence>
<name>A0A921AXD1_9BACT</name>
<sequence>MLKFFRKKAEENAPSPARTGAEGEEAAAKLLRGMGWEILARNWKSGRLELDIVARERDTMVFVEVKTRAQGGMQRPFEALTPVKKSHLQRAAQLWLAEHDAWGMSCRFDLVCVTAAQGTYQTELIQNVIEYAESGAGHALGGGHSPWQPW</sequence>
<evidence type="ECO:0000256" key="2">
    <source>
        <dbReference type="HAMAP-Rule" id="MF_00048"/>
    </source>
</evidence>
<dbReference type="SUPFAM" id="SSF52980">
    <property type="entry name" value="Restriction endonuclease-like"/>
    <property type="match status" value="1"/>
</dbReference>
<dbReference type="GO" id="GO:0003676">
    <property type="term" value="F:nucleic acid binding"/>
    <property type="evidence" value="ECO:0007669"/>
    <property type="project" value="InterPro"/>
</dbReference>
<dbReference type="Proteomes" id="UP000698963">
    <property type="component" value="Unassembled WGS sequence"/>
</dbReference>
<protein>
    <recommendedName>
        <fullName evidence="2">UPF0102 protein K8W16_08225</fullName>
    </recommendedName>
</protein>
<dbReference type="NCBIfam" id="TIGR00252">
    <property type="entry name" value="YraN family protein"/>
    <property type="match status" value="1"/>
</dbReference>
<accession>A0A921AXD1</accession>
<dbReference type="InterPro" id="IPR003509">
    <property type="entry name" value="UPF0102_YraN-like"/>
</dbReference>
<dbReference type="Pfam" id="PF02021">
    <property type="entry name" value="UPF0102"/>
    <property type="match status" value="1"/>
</dbReference>
<evidence type="ECO:0000256" key="1">
    <source>
        <dbReference type="ARBA" id="ARBA00006738"/>
    </source>
</evidence>
<evidence type="ECO:0000313" key="5">
    <source>
        <dbReference type="Proteomes" id="UP000698963"/>
    </source>
</evidence>
<dbReference type="InterPro" id="IPR011335">
    <property type="entry name" value="Restrct_endonuc-II-like"/>
</dbReference>
<dbReference type="InterPro" id="IPR011856">
    <property type="entry name" value="tRNA_endonuc-like_dom_sf"/>
</dbReference>
<reference evidence="4" key="2">
    <citation type="submission" date="2021-09" db="EMBL/GenBank/DDBJ databases">
        <authorList>
            <person name="Gilroy R."/>
        </authorList>
    </citation>
    <scope>NUCLEOTIDE SEQUENCE</scope>
    <source>
        <strain evidence="4">ChiGjej2B2-19336</strain>
    </source>
</reference>
<proteinExistence type="inferred from homology"/>
<dbReference type="HAMAP" id="MF_00048">
    <property type="entry name" value="UPF0102"/>
    <property type="match status" value="1"/>
</dbReference>
<organism evidence="4 5">
    <name type="scientific">Mailhella massiliensis</name>
    <dbReference type="NCBI Taxonomy" id="1903261"/>
    <lineage>
        <taxon>Bacteria</taxon>
        <taxon>Pseudomonadati</taxon>
        <taxon>Thermodesulfobacteriota</taxon>
        <taxon>Desulfovibrionia</taxon>
        <taxon>Desulfovibrionales</taxon>
        <taxon>Desulfovibrionaceae</taxon>
        <taxon>Mailhella</taxon>
    </lineage>
</organism>
<dbReference type="Gene3D" id="3.40.1350.10">
    <property type="match status" value="1"/>
</dbReference>
<dbReference type="CDD" id="cd20736">
    <property type="entry name" value="PoNe_Nuclease"/>
    <property type="match status" value="1"/>
</dbReference>